<evidence type="ECO:0000313" key="12">
    <source>
        <dbReference type="EMBL" id="THG14450.1"/>
    </source>
</evidence>
<reference evidence="12 13" key="1">
    <citation type="journal article" date="2018" name="Proc. Natl. Acad. Sci. U.S.A.">
        <title>Draft genome sequence of Camellia sinensis var. sinensis provides insights into the evolution of the tea genome and tea quality.</title>
        <authorList>
            <person name="Wei C."/>
            <person name="Yang H."/>
            <person name="Wang S."/>
            <person name="Zhao J."/>
            <person name="Liu C."/>
            <person name="Gao L."/>
            <person name="Xia E."/>
            <person name="Lu Y."/>
            <person name="Tai Y."/>
            <person name="She G."/>
            <person name="Sun J."/>
            <person name="Cao H."/>
            <person name="Tong W."/>
            <person name="Gao Q."/>
            <person name="Li Y."/>
            <person name="Deng W."/>
            <person name="Jiang X."/>
            <person name="Wang W."/>
            <person name="Chen Q."/>
            <person name="Zhang S."/>
            <person name="Li H."/>
            <person name="Wu J."/>
            <person name="Wang P."/>
            <person name="Li P."/>
            <person name="Shi C."/>
            <person name="Zheng F."/>
            <person name="Jian J."/>
            <person name="Huang B."/>
            <person name="Shan D."/>
            <person name="Shi M."/>
            <person name="Fang C."/>
            <person name="Yue Y."/>
            <person name="Li F."/>
            <person name="Li D."/>
            <person name="Wei S."/>
            <person name="Han B."/>
            <person name="Jiang C."/>
            <person name="Yin Y."/>
            <person name="Xia T."/>
            <person name="Zhang Z."/>
            <person name="Bennetzen J.L."/>
            <person name="Zhao S."/>
            <person name="Wan X."/>
        </authorList>
    </citation>
    <scope>NUCLEOTIDE SEQUENCE [LARGE SCALE GENOMIC DNA]</scope>
    <source>
        <strain evidence="13">cv. Shuchazao</strain>
        <tissue evidence="12">Leaf</tissue>
    </source>
</reference>
<dbReference type="FunFam" id="3.30.40.10:FF:000151">
    <property type="entry name" value="Zinc finger family protein"/>
    <property type="match status" value="1"/>
</dbReference>
<dbReference type="InterPro" id="IPR002867">
    <property type="entry name" value="IBR_dom"/>
</dbReference>
<dbReference type="InterPro" id="IPR044066">
    <property type="entry name" value="TRIAD_supradom"/>
</dbReference>
<dbReference type="Gene3D" id="1.20.120.1750">
    <property type="match status" value="1"/>
</dbReference>
<dbReference type="Gene3D" id="3.30.40.10">
    <property type="entry name" value="Zinc/RING finger domain, C3HC4 (zinc finger)"/>
    <property type="match status" value="2"/>
</dbReference>
<comment type="caution">
    <text evidence="12">The sequence shown here is derived from an EMBL/GenBank/DDBJ whole genome shotgun (WGS) entry which is preliminary data.</text>
</comment>
<feature type="compositionally biased region" description="Basic residues" evidence="8">
    <location>
        <begin position="558"/>
        <end position="572"/>
    </location>
</feature>
<dbReference type="SUPFAM" id="SSF57850">
    <property type="entry name" value="RING/U-box"/>
    <property type="match status" value="3"/>
</dbReference>
<sequence>MEKSGGRVSYASLSNVEKESSNFHYIDDYSDSAWDVPKGNSTCPSGSRSLGQKYSYQYPLEPEENFEDGYDSSEDHCSSGQQIMRPEVNLKNVLSGIVAIVTGRNKDSDISGGLQFSSSNVSFLGSAKNGETFLHSSVYIPSAPPLLEPTGTNYSAYKDVLEAEPPEWLPDSSTTLCMQCTAPFTALTRGRHHCRFCGGIFCRACSKGRCLLPVKFRERNPQRVCDTCYDRLDPLQSVLINTISNAVQVAKHDVMDWTSMRGWLNLPVEDEENLARKQSGGMAMVYTRNEGNVQQLSFFIEMNHCYSYYDHRKLLHNGWSEYNNHEPLPHAPLLQECCPGYVLEFLSFDIDLHGWVELPIGLWEELKPALHRILVARLDPEKSIPTAVLKGAKGLAILTVVKAGMLVAYKLGSGLVVARKSDGSWSAPSAIVSVGLGWGAQVGGELMDFIIVLHDSKAVKTFCSRMHFSLGAGCSAAAGPVGRVLEADLRAGDRGSGMCYTYSCSKGAFVGVSLEGSIVATRMDTNLRFYGDPYLTTTDILLGTVDRPKAAEPLYNPRKTHPHRGHHHRHHQFQSAPSETGLDSTMKMATPNSKSRPISIRCSTVSPAEIVDLADDEENENDEISLLYATTKNKDGTNANNAISVEHYSDHRDLQLAIMASLLPHTHTPPRKRRIIDIDLSLFPDKDDDDDDDDIQVLDSSSSSSLFRKQFRGGPSITEQGQSSKSKSETETTTFMCEICVEPKPLSDSFSIMGCTHSYCSDCILKFVASKLQDNITQIQCPVPDCNGLLDPEHCRPILPPDVFDRWGTALCEAVILSSHKFYCPYKDCSALLIDDGGEAGEQEVITQSECPNCRRLFCAQCKVPWHSGIECAEFQKLNKDEREKEDIMLIQLAKKNKWIRCPKCKFYVEKSQGCLFMMCRLHGNGQLGWIAILWFHHGSVGFEQFDKKL</sequence>
<accession>A0A4S4EDN0</accession>
<dbReference type="PROSITE" id="PS00518">
    <property type="entry name" value="ZF_RING_1"/>
    <property type="match status" value="1"/>
</dbReference>
<protein>
    <recommendedName>
        <fullName evidence="14">FYVE-type domain-containing protein</fullName>
    </recommendedName>
</protein>
<keyword evidence="13" id="KW-1185">Reference proteome</keyword>
<keyword evidence="5" id="KW-0833">Ubl conjugation pathway</keyword>
<dbReference type="SMART" id="SM00064">
    <property type="entry name" value="FYVE"/>
    <property type="match status" value="1"/>
</dbReference>
<dbReference type="PROSITE" id="PS51873">
    <property type="entry name" value="TRIAD"/>
    <property type="match status" value="1"/>
</dbReference>
<dbReference type="GO" id="GO:0035091">
    <property type="term" value="F:phosphatidylinositol binding"/>
    <property type="evidence" value="ECO:0007669"/>
    <property type="project" value="TreeGrafter"/>
</dbReference>
<evidence type="ECO:0000256" key="8">
    <source>
        <dbReference type="SAM" id="MobiDB-lite"/>
    </source>
</evidence>
<evidence type="ECO:0000256" key="1">
    <source>
        <dbReference type="ARBA" id="ARBA00022679"/>
    </source>
</evidence>
<dbReference type="InterPro" id="IPR013083">
    <property type="entry name" value="Znf_RING/FYVE/PHD"/>
</dbReference>
<dbReference type="InterPro" id="IPR017455">
    <property type="entry name" value="Znf_FYVE-rel"/>
</dbReference>
<dbReference type="Pfam" id="PF01363">
    <property type="entry name" value="FYVE"/>
    <property type="match status" value="1"/>
</dbReference>
<feature type="domain" description="RING-type" evidence="11">
    <location>
        <begin position="733"/>
        <end position="948"/>
    </location>
</feature>
<feature type="region of interest" description="Disordered" evidence="8">
    <location>
        <begin position="556"/>
        <end position="581"/>
    </location>
</feature>
<evidence type="ECO:0000259" key="11">
    <source>
        <dbReference type="PROSITE" id="PS51873"/>
    </source>
</evidence>
<dbReference type="InterPro" id="IPR011011">
    <property type="entry name" value="Znf_FYVE_PHD"/>
</dbReference>
<gene>
    <name evidence="12" type="ORF">TEA_016297</name>
</gene>
<name>A0A4S4EDN0_CAMSN</name>
<dbReference type="InterPro" id="IPR000306">
    <property type="entry name" value="Znf_FYVE"/>
</dbReference>
<evidence type="ECO:0000313" key="13">
    <source>
        <dbReference type="Proteomes" id="UP000306102"/>
    </source>
</evidence>
<proteinExistence type="predicted"/>
<dbReference type="PANTHER" id="PTHR15629:SF2">
    <property type="entry name" value="SH3 DOMAIN-CONTAINING YSC84-LIKE PROTEIN 1"/>
    <property type="match status" value="1"/>
</dbReference>
<dbReference type="GO" id="GO:0008270">
    <property type="term" value="F:zinc ion binding"/>
    <property type="evidence" value="ECO:0007669"/>
    <property type="project" value="UniProtKB-KW"/>
</dbReference>
<organism evidence="12 13">
    <name type="scientific">Camellia sinensis var. sinensis</name>
    <name type="common">China tea</name>
    <dbReference type="NCBI Taxonomy" id="542762"/>
    <lineage>
        <taxon>Eukaryota</taxon>
        <taxon>Viridiplantae</taxon>
        <taxon>Streptophyta</taxon>
        <taxon>Embryophyta</taxon>
        <taxon>Tracheophyta</taxon>
        <taxon>Spermatophyta</taxon>
        <taxon>Magnoliopsida</taxon>
        <taxon>eudicotyledons</taxon>
        <taxon>Gunneridae</taxon>
        <taxon>Pentapetalae</taxon>
        <taxon>asterids</taxon>
        <taxon>Ericales</taxon>
        <taxon>Theaceae</taxon>
        <taxon>Camellia</taxon>
    </lineage>
</organism>
<dbReference type="InterPro" id="IPR001841">
    <property type="entry name" value="Znf_RING"/>
</dbReference>
<evidence type="ECO:0000256" key="3">
    <source>
        <dbReference type="ARBA" id="ARBA00022737"/>
    </source>
</evidence>
<dbReference type="Proteomes" id="UP000306102">
    <property type="component" value="Unassembled WGS sequence"/>
</dbReference>
<dbReference type="PANTHER" id="PTHR15629">
    <property type="entry name" value="SH3YL1 PROTEIN"/>
    <property type="match status" value="1"/>
</dbReference>
<dbReference type="PROSITE" id="PS50178">
    <property type="entry name" value="ZF_FYVE"/>
    <property type="match status" value="1"/>
</dbReference>
<dbReference type="InterPro" id="IPR007461">
    <property type="entry name" value="Ysc84_actin-binding"/>
</dbReference>
<dbReference type="Pfam" id="PF01485">
    <property type="entry name" value="IBR"/>
    <property type="match status" value="1"/>
</dbReference>
<evidence type="ECO:0000256" key="5">
    <source>
        <dbReference type="ARBA" id="ARBA00022786"/>
    </source>
</evidence>
<feature type="region of interest" description="Disordered" evidence="8">
    <location>
        <begin position="706"/>
        <end position="729"/>
    </location>
</feature>
<keyword evidence="1" id="KW-0808">Transferase</keyword>
<feature type="domain" description="FYVE-type" evidence="10">
    <location>
        <begin position="171"/>
        <end position="233"/>
    </location>
</feature>
<keyword evidence="4 7" id="KW-0863">Zinc-finger</keyword>
<feature type="domain" description="RING-type" evidence="9">
    <location>
        <begin position="737"/>
        <end position="783"/>
    </location>
</feature>
<dbReference type="CDD" id="cd22582">
    <property type="entry name" value="BRcat_RBR_unk"/>
    <property type="match status" value="1"/>
</dbReference>
<dbReference type="CDD" id="cd11526">
    <property type="entry name" value="SYLF_FYVE"/>
    <property type="match status" value="1"/>
</dbReference>
<keyword evidence="6" id="KW-0862">Zinc</keyword>
<dbReference type="FunFam" id="3.30.40.10:FF:000230">
    <property type="entry name" value="RBR-type E3 ubiquitin transferase"/>
    <property type="match status" value="1"/>
</dbReference>
<dbReference type="PROSITE" id="PS50089">
    <property type="entry name" value="ZF_RING_2"/>
    <property type="match status" value="1"/>
</dbReference>
<dbReference type="SUPFAM" id="SSF57903">
    <property type="entry name" value="FYVE/PHD zinc finger"/>
    <property type="match status" value="1"/>
</dbReference>
<evidence type="ECO:0000256" key="4">
    <source>
        <dbReference type="ARBA" id="ARBA00022771"/>
    </source>
</evidence>
<dbReference type="InterPro" id="IPR017907">
    <property type="entry name" value="Znf_RING_CS"/>
</dbReference>
<evidence type="ECO:0000259" key="10">
    <source>
        <dbReference type="PROSITE" id="PS50178"/>
    </source>
</evidence>
<dbReference type="AlphaFoldDB" id="A0A4S4EDN0"/>
<evidence type="ECO:0008006" key="14">
    <source>
        <dbReference type="Google" id="ProtNLM"/>
    </source>
</evidence>
<evidence type="ECO:0000256" key="2">
    <source>
        <dbReference type="ARBA" id="ARBA00022723"/>
    </source>
</evidence>
<dbReference type="InterPro" id="IPR051702">
    <property type="entry name" value="SH3_domain_YSC84-like"/>
</dbReference>
<keyword evidence="2" id="KW-0479">Metal-binding</keyword>
<keyword evidence="3" id="KW-0677">Repeat</keyword>
<evidence type="ECO:0000256" key="6">
    <source>
        <dbReference type="ARBA" id="ARBA00022833"/>
    </source>
</evidence>
<dbReference type="GO" id="GO:0016740">
    <property type="term" value="F:transferase activity"/>
    <property type="evidence" value="ECO:0007669"/>
    <property type="project" value="UniProtKB-KW"/>
</dbReference>
<evidence type="ECO:0000259" key="9">
    <source>
        <dbReference type="PROSITE" id="PS50089"/>
    </source>
</evidence>
<dbReference type="SMART" id="SM00647">
    <property type="entry name" value="IBR"/>
    <property type="match status" value="1"/>
</dbReference>
<dbReference type="STRING" id="542762.A0A4S4EDN0"/>
<dbReference type="Pfam" id="PF04366">
    <property type="entry name" value="Ysc84"/>
    <property type="match status" value="1"/>
</dbReference>
<evidence type="ECO:0000256" key="7">
    <source>
        <dbReference type="PROSITE-ProRule" id="PRU00175"/>
    </source>
</evidence>
<dbReference type="EMBL" id="SDRB02005340">
    <property type="protein sequence ID" value="THG14450.1"/>
    <property type="molecule type" value="Genomic_DNA"/>
</dbReference>